<feature type="region of interest" description="Disordered" evidence="1">
    <location>
        <begin position="27"/>
        <end position="47"/>
    </location>
</feature>
<dbReference type="EMBL" id="JAKCXM010000426">
    <property type="protein sequence ID" value="KAJ0394223.1"/>
    <property type="molecule type" value="Genomic_DNA"/>
</dbReference>
<reference evidence="2" key="1">
    <citation type="submission" date="2021-12" db="EMBL/GenBank/DDBJ databases">
        <title>Prjna785345.</title>
        <authorList>
            <person name="Rujirawat T."/>
            <person name="Krajaejun T."/>
        </authorList>
    </citation>
    <scope>NUCLEOTIDE SEQUENCE</scope>
    <source>
        <strain evidence="2">Pi057C3</strain>
    </source>
</reference>
<evidence type="ECO:0000313" key="2">
    <source>
        <dbReference type="EMBL" id="KAJ0394223.1"/>
    </source>
</evidence>
<dbReference type="Proteomes" id="UP001209570">
    <property type="component" value="Unassembled WGS sequence"/>
</dbReference>
<name>A0AAD5LAA2_PYTIN</name>
<organism evidence="2 3">
    <name type="scientific">Pythium insidiosum</name>
    <name type="common">Pythiosis disease agent</name>
    <dbReference type="NCBI Taxonomy" id="114742"/>
    <lineage>
        <taxon>Eukaryota</taxon>
        <taxon>Sar</taxon>
        <taxon>Stramenopiles</taxon>
        <taxon>Oomycota</taxon>
        <taxon>Peronosporomycetes</taxon>
        <taxon>Pythiales</taxon>
        <taxon>Pythiaceae</taxon>
        <taxon>Pythium</taxon>
    </lineage>
</organism>
<proteinExistence type="predicted"/>
<accession>A0AAD5LAA2</accession>
<sequence>MMDAAGGSSSSSRALLWRAQQWAGNERQRGAVPWSGEKAERARQPSRATVLVPTPWTMAQDVSDTEMILHGRLDTAMTPLAADSMPPRRWSSWEACADEATEWVQQLIDVLSLDPTHSRCLSKQERLLVSALEGGIIAALLHLLIVTTDAKISDVEATYEAMLRCLQRWDFDEWLVLAPRLFIGARSTQFVTEVHHAVENDLLEKQVQVFMTAFRALAQLDEWFLRSSSLASVIKLAVANRDSHLANTVVSKIEQLLRSCREEERFKGVRWLAELLTYGADCGACGLTARQSSINSDNNTDAGSHGVSYLEHGAAEAERKAARAYSPEDDPAKCMEPLMHLLDACDTRIAIVMAKFVRETIRQTHGVERYTQALCQLHALAIETDDETMLANEYAHTRVLLQQLALAP</sequence>
<gene>
    <name evidence="2" type="ORF">P43SY_001038</name>
</gene>
<evidence type="ECO:0000256" key="1">
    <source>
        <dbReference type="SAM" id="MobiDB-lite"/>
    </source>
</evidence>
<dbReference type="SUPFAM" id="SSF48371">
    <property type="entry name" value="ARM repeat"/>
    <property type="match status" value="1"/>
</dbReference>
<dbReference type="InterPro" id="IPR016024">
    <property type="entry name" value="ARM-type_fold"/>
</dbReference>
<keyword evidence="3" id="KW-1185">Reference proteome</keyword>
<dbReference type="AlphaFoldDB" id="A0AAD5LAA2"/>
<protein>
    <submittedName>
        <fullName evidence="2">Uncharacterized protein</fullName>
    </submittedName>
</protein>
<comment type="caution">
    <text evidence="2">The sequence shown here is derived from an EMBL/GenBank/DDBJ whole genome shotgun (WGS) entry which is preliminary data.</text>
</comment>
<evidence type="ECO:0000313" key="3">
    <source>
        <dbReference type="Proteomes" id="UP001209570"/>
    </source>
</evidence>